<organism evidence="9">
    <name type="scientific">uncultured marine group II/III euryarchaeote KM3_37_D11</name>
    <dbReference type="NCBI Taxonomy" id="1456443"/>
    <lineage>
        <taxon>Archaea</taxon>
        <taxon>Methanobacteriati</taxon>
        <taxon>Methanobacteriota</taxon>
        <taxon>environmental samples</taxon>
    </lineage>
</organism>
<dbReference type="Gene3D" id="2.60.40.420">
    <property type="entry name" value="Cupredoxins - blue copper proteins"/>
    <property type="match status" value="2"/>
</dbReference>
<accession>A0A075H4V0</accession>
<dbReference type="InterPro" id="IPR059100">
    <property type="entry name" value="TSP3_bac"/>
</dbReference>
<feature type="compositionally biased region" description="Acidic residues" evidence="7">
    <location>
        <begin position="106"/>
        <end position="146"/>
    </location>
</feature>
<protein>
    <submittedName>
        <fullName evidence="9">Plastocyanin</fullName>
    </submittedName>
</protein>
<feature type="domain" description="Blue (type 1) copper" evidence="8">
    <location>
        <begin position="26"/>
        <end position="105"/>
    </location>
</feature>
<keyword evidence="6" id="KW-0186">Copper</keyword>
<keyword evidence="2" id="KW-0964">Secreted</keyword>
<dbReference type="GO" id="GO:0005507">
    <property type="term" value="F:copper ion binding"/>
    <property type="evidence" value="ECO:0007669"/>
    <property type="project" value="InterPro"/>
</dbReference>
<evidence type="ECO:0000313" key="9">
    <source>
        <dbReference type="EMBL" id="AIF09522.1"/>
    </source>
</evidence>
<dbReference type="SUPFAM" id="SSF49503">
    <property type="entry name" value="Cupredoxins"/>
    <property type="match status" value="2"/>
</dbReference>
<feature type="domain" description="Blue (type 1) copper" evidence="8">
    <location>
        <begin position="416"/>
        <end position="503"/>
    </location>
</feature>
<evidence type="ECO:0000256" key="5">
    <source>
        <dbReference type="ARBA" id="ARBA00022837"/>
    </source>
</evidence>
<evidence type="ECO:0000256" key="2">
    <source>
        <dbReference type="ARBA" id="ARBA00022525"/>
    </source>
</evidence>
<evidence type="ECO:0000256" key="4">
    <source>
        <dbReference type="ARBA" id="ARBA00022729"/>
    </source>
</evidence>
<dbReference type="PANTHER" id="PTHR36507:SF1">
    <property type="entry name" value="BLL1555 PROTEIN"/>
    <property type="match status" value="1"/>
</dbReference>
<dbReference type="PANTHER" id="PTHR36507">
    <property type="entry name" value="BLL1555 PROTEIN"/>
    <property type="match status" value="1"/>
</dbReference>
<evidence type="ECO:0000256" key="3">
    <source>
        <dbReference type="ARBA" id="ARBA00022723"/>
    </source>
</evidence>
<dbReference type="InterPro" id="IPR008972">
    <property type="entry name" value="Cupredoxin"/>
</dbReference>
<dbReference type="InterPro" id="IPR052721">
    <property type="entry name" value="ET_Amicyanin"/>
</dbReference>
<dbReference type="GO" id="GO:0009055">
    <property type="term" value="F:electron transfer activity"/>
    <property type="evidence" value="ECO:0007669"/>
    <property type="project" value="InterPro"/>
</dbReference>
<keyword evidence="4" id="KW-0732">Signal</keyword>
<reference evidence="9" key="1">
    <citation type="journal article" date="2014" name="Genome Biol. Evol.">
        <title>Pangenome evidence for extensive interdomain horizontal transfer affecting lineage core and shell genes in uncultured planktonic thaumarchaeota and euryarchaeota.</title>
        <authorList>
            <person name="Deschamps P."/>
            <person name="Zivanovic Y."/>
            <person name="Moreira D."/>
            <person name="Rodriguez-Valera F."/>
            <person name="Lopez-Garcia P."/>
        </authorList>
    </citation>
    <scope>NUCLEOTIDE SEQUENCE</scope>
</reference>
<feature type="compositionally biased region" description="Acidic residues" evidence="7">
    <location>
        <begin position="158"/>
        <end position="167"/>
    </location>
</feature>
<keyword evidence="5" id="KW-0106">Calcium</keyword>
<dbReference type="AlphaFoldDB" id="A0A075H4V0"/>
<evidence type="ECO:0000256" key="1">
    <source>
        <dbReference type="ARBA" id="ARBA00004613"/>
    </source>
</evidence>
<dbReference type="Pfam" id="PF18884">
    <property type="entry name" value="TSP3_bac"/>
    <property type="match status" value="3"/>
</dbReference>
<feature type="region of interest" description="Disordered" evidence="7">
    <location>
        <begin position="101"/>
        <end position="169"/>
    </location>
</feature>
<dbReference type="InterPro" id="IPR000923">
    <property type="entry name" value="BlueCu_1"/>
</dbReference>
<keyword evidence="3" id="KW-0479">Metal-binding</keyword>
<feature type="compositionally biased region" description="Acidic residues" evidence="7">
    <location>
        <begin position="510"/>
        <end position="522"/>
    </location>
</feature>
<evidence type="ECO:0000259" key="8">
    <source>
        <dbReference type="Pfam" id="PF00127"/>
    </source>
</evidence>
<evidence type="ECO:0000256" key="6">
    <source>
        <dbReference type="ARBA" id="ARBA00023008"/>
    </source>
</evidence>
<dbReference type="EMBL" id="KF900865">
    <property type="protein sequence ID" value="AIF09522.1"/>
    <property type="molecule type" value="Genomic_DNA"/>
</dbReference>
<feature type="region of interest" description="Disordered" evidence="7">
    <location>
        <begin position="501"/>
        <end position="523"/>
    </location>
</feature>
<proteinExistence type="predicted"/>
<name>A0A075H4V0_9EURY</name>
<dbReference type="Pfam" id="PF00127">
    <property type="entry name" value="Copper-bind"/>
    <property type="match status" value="2"/>
</dbReference>
<comment type="subcellular location">
    <subcellularLocation>
        <location evidence="1">Secreted</location>
    </subcellularLocation>
</comment>
<sequence>MRTYLTLAFLLVGMAMLAPAQAEEYEIRIEGFAFDPDEITIASGDTVTWTNYDDSRHTVTEDDDAFDSDDLDQGDTFSWTFDVAGGYGYFCDRHDETMSGTVNVEEAGEPVDTDDDGLTDDDEVNIYDTDPNDPDTDDDGLDDGEEVHDYGTEPLLWDSDEDGYGDGEEVHDYGTDPLDGDDYPEENGGGGDGFDFNPVFTELGIVMETVTNGEMTATAELEGEAANELRYGLWWLYEMMTGGEMDEANATINVTVVAAFITLMSGGQEEVDSGFQLNGVNGTVVPGIPSISPMDALLGSLVENHNESITITVVQALSFDVEDPGDSPAYFFEGDGTEDNETIPVDINYRFVAPDGWVIASAEVSSGTIDVDGGTAVFVLPTGELLPDMTITLGQPAPPPPYDCDDAATRCIIISDYAFTPDKQPVAVGDTVVFVWEGSADVHNVAQVADGDAIAYNDGFRSGDPTSEDGYWILPAEATAADAVLYYVCEPHASMGMRGSITVGAGAPDEPADDGGGDEPLDDSGLPGFGALAALAGLGVLATFRRR</sequence>
<evidence type="ECO:0000256" key="7">
    <source>
        <dbReference type="SAM" id="MobiDB-lite"/>
    </source>
</evidence>